<evidence type="ECO:0000256" key="1">
    <source>
        <dbReference type="ARBA" id="ARBA00004540"/>
    </source>
</evidence>
<comment type="subcellular location">
    <subcellularLocation>
        <location evidence="1">Nucleus inner membrane</location>
    </subcellularLocation>
</comment>
<dbReference type="GO" id="GO:0034399">
    <property type="term" value="C:nuclear periphery"/>
    <property type="evidence" value="ECO:0007669"/>
    <property type="project" value="TreeGrafter"/>
</dbReference>
<feature type="region of interest" description="Disordered" evidence="7">
    <location>
        <begin position="59"/>
        <end position="248"/>
    </location>
</feature>
<dbReference type="Gene3D" id="1.10.10.1180">
    <property type="entry name" value="MAN1, winged-helix domain"/>
    <property type="match status" value="1"/>
</dbReference>
<dbReference type="STRING" id="717646.M2NA09"/>
<keyword evidence="5" id="KW-0472">Membrane</keyword>
<keyword evidence="3" id="KW-0812">Transmembrane</keyword>
<name>M2NA09_BAUPA</name>
<dbReference type="AlphaFoldDB" id="M2NA09"/>
<evidence type="ECO:0000259" key="8">
    <source>
        <dbReference type="Pfam" id="PF09402"/>
    </source>
</evidence>
<keyword evidence="6" id="KW-0539">Nucleus</keyword>
<dbReference type="GO" id="GO:0005783">
    <property type="term" value="C:endoplasmic reticulum"/>
    <property type="evidence" value="ECO:0007669"/>
    <property type="project" value="TreeGrafter"/>
</dbReference>
<dbReference type="OMA" id="KWECGEL"/>
<dbReference type="PANTHER" id="PTHR47808">
    <property type="entry name" value="INNER NUCLEAR MEMBRANE PROTEIN HEH2-RELATED"/>
    <property type="match status" value="1"/>
</dbReference>
<dbReference type="GO" id="GO:0005637">
    <property type="term" value="C:nuclear inner membrane"/>
    <property type="evidence" value="ECO:0007669"/>
    <property type="project" value="UniProtKB-SubCell"/>
</dbReference>
<feature type="domain" description="Man1/Src1-like C-terminal" evidence="8">
    <location>
        <begin position="312"/>
        <end position="628"/>
    </location>
</feature>
<dbReference type="InterPro" id="IPR044780">
    <property type="entry name" value="Heh2/Src1"/>
</dbReference>
<evidence type="ECO:0000256" key="6">
    <source>
        <dbReference type="ARBA" id="ARBA00023242"/>
    </source>
</evidence>
<feature type="compositionally biased region" description="Basic and acidic residues" evidence="7">
    <location>
        <begin position="219"/>
        <end position="242"/>
    </location>
</feature>
<dbReference type="CDD" id="cd12935">
    <property type="entry name" value="LEM_like"/>
    <property type="match status" value="1"/>
</dbReference>
<evidence type="ECO:0000259" key="9">
    <source>
        <dbReference type="Pfam" id="PF12949"/>
    </source>
</evidence>
<evidence type="ECO:0000256" key="3">
    <source>
        <dbReference type="ARBA" id="ARBA00022692"/>
    </source>
</evidence>
<dbReference type="PANTHER" id="PTHR47808:SF2">
    <property type="entry name" value="LEM DOMAIN-CONTAINING PROTEIN 2"/>
    <property type="match status" value="1"/>
</dbReference>
<protein>
    <recommendedName>
        <fullName evidence="12">LEM-like domain-containing protein</fullName>
    </recommendedName>
</protein>
<dbReference type="Gene3D" id="1.10.720.40">
    <property type="match status" value="1"/>
</dbReference>
<accession>M2NA09</accession>
<sequence length="679" mass="75433">MEDQAYLEPDFDPNSLTVPRLRSILVAHNINYPSSAKKGQLIEIFNEQVVSQARKLRTANSRVKRTSKGIEDVPSSHATANGEHEEDDIDARPAPPSTLRKSGSRRTTRARTEEAQEVAPTPRSVRHSTAPPDEPVRRLSSKHVRGDGMVQEEPERERPASKKSRFSAVTPHVRSDRAQQDESPFSDVNVFQTGSSPPPGPRSREPERRQTAAPSASRDAQRRQSGDGRRQTENARPVKEQTDGAILPTRRMFDMPVARVKKEQEAQPTEEFTPEEHQELVQAKQSGQLVPAPRRARPAANAARTGVGAIAAAMLLGLAAVWRQEKVEVGYCGVGRPTTELAGVKIPEWAEFIRPQCEPCPPHAYCGEKLETMCEPDFVLTPHPLSLGGLLPLAPSCEPDSAKARKVSAVKERAVEELRERNAKYECGEAAKPQVRETELKQAISTKKRKGMSNEEFEDLWASAIGEIRRADEVVSGADGSGHLTLRSHSLARIPLACAIRRSLLQTLGQYIWQLIVIVIVLSSGGYARYRITSGAETERKAKELAGLALEKLSQQAALHAYDPDAYGDSYISVAQLRDDVLREEFSASRRKALWEKVQRKVEGNSNVRPMVREGRSGDVGRVWDWVGAVQMIEGTPSTVDRRKSGRVSFGGVTEERLIEPRREEMTEVQKWKEGGKYY</sequence>
<dbReference type="Proteomes" id="UP000011761">
    <property type="component" value="Unassembled WGS sequence"/>
</dbReference>
<proteinExistence type="predicted"/>
<evidence type="ECO:0000256" key="2">
    <source>
        <dbReference type="ARBA" id="ARBA00022553"/>
    </source>
</evidence>
<dbReference type="InterPro" id="IPR018996">
    <property type="entry name" value="Man1/Src1-like_C"/>
</dbReference>
<evidence type="ECO:0000256" key="4">
    <source>
        <dbReference type="ARBA" id="ARBA00022989"/>
    </source>
</evidence>
<evidence type="ECO:0000256" key="7">
    <source>
        <dbReference type="SAM" id="MobiDB-lite"/>
    </source>
</evidence>
<keyword evidence="11" id="KW-1185">Reference proteome</keyword>
<feature type="region of interest" description="Disordered" evidence="7">
    <location>
        <begin position="261"/>
        <end position="297"/>
    </location>
</feature>
<dbReference type="GO" id="GO:0071763">
    <property type="term" value="P:nuclear membrane organization"/>
    <property type="evidence" value="ECO:0007669"/>
    <property type="project" value="TreeGrafter"/>
</dbReference>
<dbReference type="InterPro" id="IPR041885">
    <property type="entry name" value="MAN1_winged_helix_dom"/>
</dbReference>
<dbReference type="InterPro" id="IPR025856">
    <property type="entry name" value="HeH/LEM_domain"/>
</dbReference>
<dbReference type="KEGG" id="bcom:BAUCODRAFT_71355"/>
<dbReference type="GO" id="GO:0003682">
    <property type="term" value="F:chromatin binding"/>
    <property type="evidence" value="ECO:0007669"/>
    <property type="project" value="InterPro"/>
</dbReference>
<dbReference type="EMBL" id="KB445556">
    <property type="protein sequence ID" value="EMC95969.1"/>
    <property type="molecule type" value="Genomic_DNA"/>
</dbReference>
<feature type="domain" description="HeH/LEM" evidence="9">
    <location>
        <begin position="13"/>
        <end position="47"/>
    </location>
</feature>
<evidence type="ECO:0000313" key="11">
    <source>
        <dbReference type="Proteomes" id="UP000011761"/>
    </source>
</evidence>
<dbReference type="InterPro" id="IPR011015">
    <property type="entry name" value="LEM/LEM-like_dom_sf"/>
</dbReference>
<keyword evidence="4" id="KW-1133">Transmembrane helix</keyword>
<evidence type="ECO:0000256" key="5">
    <source>
        <dbReference type="ARBA" id="ARBA00023136"/>
    </source>
</evidence>
<gene>
    <name evidence="10" type="ORF">BAUCODRAFT_71355</name>
</gene>
<organism evidence="10 11">
    <name type="scientific">Baudoinia panamericana (strain UAMH 10762)</name>
    <name type="common">Angels' share fungus</name>
    <name type="synonym">Baudoinia compniacensis (strain UAMH 10762)</name>
    <dbReference type="NCBI Taxonomy" id="717646"/>
    <lineage>
        <taxon>Eukaryota</taxon>
        <taxon>Fungi</taxon>
        <taxon>Dikarya</taxon>
        <taxon>Ascomycota</taxon>
        <taxon>Pezizomycotina</taxon>
        <taxon>Dothideomycetes</taxon>
        <taxon>Dothideomycetidae</taxon>
        <taxon>Mycosphaerellales</taxon>
        <taxon>Teratosphaeriaceae</taxon>
        <taxon>Baudoinia</taxon>
    </lineage>
</organism>
<dbReference type="Pfam" id="PF09402">
    <property type="entry name" value="MSC"/>
    <property type="match status" value="1"/>
</dbReference>
<dbReference type="eggNOG" id="ENOG502QVG5">
    <property type="taxonomic scope" value="Eukaryota"/>
</dbReference>
<dbReference type="RefSeq" id="XP_007676970.1">
    <property type="nucleotide sequence ID" value="XM_007678780.1"/>
</dbReference>
<reference evidence="10 11" key="1">
    <citation type="journal article" date="2012" name="PLoS Pathog.">
        <title>Diverse lifestyles and strategies of plant pathogenesis encoded in the genomes of eighteen Dothideomycetes fungi.</title>
        <authorList>
            <person name="Ohm R.A."/>
            <person name="Feau N."/>
            <person name="Henrissat B."/>
            <person name="Schoch C.L."/>
            <person name="Horwitz B.A."/>
            <person name="Barry K.W."/>
            <person name="Condon B.J."/>
            <person name="Copeland A.C."/>
            <person name="Dhillon B."/>
            <person name="Glaser F."/>
            <person name="Hesse C.N."/>
            <person name="Kosti I."/>
            <person name="LaButti K."/>
            <person name="Lindquist E.A."/>
            <person name="Lucas S."/>
            <person name="Salamov A.A."/>
            <person name="Bradshaw R.E."/>
            <person name="Ciuffetti L."/>
            <person name="Hamelin R.C."/>
            <person name="Kema G.H.J."/>
            <person name="Lawrence C."/>
            <person name="Scott J.A."/>
            <person name="Spatafora J.W."/>
            <person name="Turgeon B.G."/>
            <person name="de Wit P.J.G.M."/>
            <person name="Zhong S."/>
            <person name="Goodwin S.B."/>
            <person name="Grigoriev I.V."/>
        </authorList>
    </citation>
    <scope>NUCLEOTIDE SEQUENCE [LARGE SCALE GENOMIC DNA]</scope>
    <source>
        <strain evidence="10 11">UAMH 10762</strain>
    </source>
</reference>
<dbReference type="Pfam" id="PF12949">
    <property type="entry name" value="HeH"/>
    <property type="match status" value="1"/>
</dbReference>
<evidence type="ECO:0000313" key="10">
    <source>
        <dbReference type="EMBL" id="EMC95969.1"/>
    </source>
</evidence>
<dbReference type="OrthoDB" id="2503928at2759"/>
<evidence type="ECO:0008006" key="12">
    <source>
        <dbReference type="Google" id="ProtNLM"/>
    </source>
</evidence>
<dbReference type="GeneID" id="19116661"/>
<keyword evidence="2" id="KW-0597">Phosphoprotein</keyword>
<dbReference type="HOGENOM" id="CLU_010838_2_0_1"/>